<reference evidence="2" key="1">
    <citation type="submission" date="2020-10" db="EMBL/GenBank/DDBJ databases">
        <authorList>
            <person name="Han B."/>
            <person name="Lu T."/>
            <person name="Zhao Q."/>
            <person name="Huang X."/>
            <person name="Zhao Y."/>
        </authorList>
    </citation>
    <scope>NUCLEOTIDE SEQUENCE</scope>
</reference>
<evidence type="ECO:0000256" key="1">
    <source>
        <dbReference type="SAM" id="MobiDB-lite"/>
    </source>
</evidence>
<dbReference type="EMBL" id="CAJGYO010000002">
    <property type="protein sequence ID" value="CAD6213651.1"/>
    <property type="molecule type" value="Genomic_DNA"/>
</dbReference>
<comment type="caution">
    <text evidence="2">The sequence shown here is derived from an EMBL/GenBank/DDBJ whole genome shotgun (WGS) entry which is preliminary data.</text>
</comment>
<protein>
    <submittedName>
        <fullName evidence="2">Uncharacterized protein</fullName>
    </submittedName>
</protein>
<feature type="region of interest" description="Disordered" evidence="1">
    <location>
        <begin position="1"/>
        <end position="24"/>
    </location>
</feature>
<dbReference type="Proteomes" id="UP000604825">
    <property type="component" value="Unassembled WGS sequence"/>
</dbReference>
<organism evidence="2 3">
    <name type="scientific">Miscanthus lutarioriparius</name>
    <dbReference type="NCBI Taxonomy" id="422564"/>
    <lineage>
        <taxon>Eukaryota</taxon>
        <taxon>Viridiplantae</taxon>
        <taxon>Streptophyta</taxon>
        <taxon>Embryophyta</taxon>
        <taxon>Tracheophyta</taxon>
        <taxon>Spermatophyta</taxon>
        <taxon>Magnoliopsida</taxon>
        <taxon>Liliopsida</taxon>
        <taxon>Poales</taxon>
        <taxon>Poaceae</taxon>
        <taxon>PACMAD clade</taxon>
        <taxon>Panicoideae</taxon>
        <taxon>Andropogonodae</taxon>
        <taxon>Andropogoneae</taxon>
        <taxon>Saccharinae</taxon>
        <taxon>Miscanthus</taxon>
    </lineage>
</organism>
<keyword evidence="3" id="KW-1185">Reference proteome</keyword>
<proteinExistence type="predicted"/>
<dbReference type="AlphaFoldDB" id="A0A811N0L7"/>
<evidence type="ECO:0000313" key="2">
    <source>
        <dbReference type="EMBL" id="CAD6213651.1"/>
    </source>
</evidence>
<sequence length="188" mass="20596">MGLVEGEDIPSSNDSLESDDPQAPPRVDYVLSYRSYLSEAQKQRVVSFIQEIRPEITIFVAVTQKRNIQPPGPFLEGDICLLFPAKSGKKSTFMVYLLCATATHSIGGAGFQRVCPCPGRSCAKTASGVHIMDELTNDENVSLETDVHEISNESLEIEDPGGAPQPPYIVPCRNSLSKSQKKIVEERV</sequence>
<evidence type="ECO:0000313" key="3">
    <source>
        <dbReference type="Proteomes" id="UP000604825"/>
    </source>
</evidence>
<dbReference type="OrthoDB" id="676899at2759"/>
<name>A0A811N0L7_9POAL</name>
<accession>A0A811N0L7</accession>
<gene>
    <name evidence="2" type="ORF">NCGR_LOCUS9169</name>
</gene>